<dbReference type="RefSeq" id="WP_309391036.1">
    <property type="nucleotide sequence ID" value="NZ_JADBEO010000016.1"/>
</dbReference>
<dbReference type="EMBL" id="JADBEO010000016">
    <property type="protein sequence ID" value="MDR4306817.1"/>
    <property type="molecule type" value="Genomic_DNA"/>
</dbReference>
<evidence type="ECO:0000313" key="1">
    <source>
        <dbReference type="EMBL" id="MDR4306817.1"/>
    </source>
</evidence>
<gene>
    <name evidence="1" type="ORF">IHQ68_09320</name>
</gene>
<evidence type="ECO:0000313" key="2">
    <source>
        <dbReference type="Proteomes" id="UP001181622"/>
    </source>
</evidence>
<keyword evidence="2" id="KW-1185">Reference proteome</keyword>
<proteinExistence type="predicted"/>
<sequence length="72" mass="7978">MLTVRTRVKVVDGRLEATLPSSVPAGDHEAVIVIDAAEPAPKFDISKFPVDDRPWDDSISLRREDLYGDDGR</sequence>
<reference evidence="1" key="1">
    <citation type="submission" date="2020-10" db="EMBL/GenBank/DDBJ databases">
        <authorList>
            <person name="Abbas A."/>
            <person name="Razzaq R."/>
            <person name="Waqas M."/>
            <person name="Abbas N."/>
            <person name="Nielsen T.K."/>
            <person name="Hansen L.H."/>
            <person name="Hussain S."/>
            <person name="Shahid M."/>
        </authorList>
    </citation>
    <scope>NUCLEOTIDE SEQUENCE</scope>
    <source>
        <strain evidence="1">S14</strain>
    </source>
</reference>
<dbReference type="Proteomes" id="UP001181622">
    <property type="component" value="Unassembled WGS sequence"/>
</dbReference>
<organism evidence="1 2">
    <name type="scientific">Chelatococcus sambhunathii</name>
    <dbReference type="NCBI Taxonomy" id="363953"/>
    <lineage>
        <taxon>Bacteria</taxon>
        <taxon>Pseudomonadati</taxon>
        <taxon>Pseudomonadota</taxon>
        <taxon>Alphaproteobacteria</taxon>
        <taxon>Hyphomicrobiales</taxon>
        <taxon>Chelatococcaceae</taxon>
        <taxon>Chelatococcus</taxon>
    </lineage>
</organism>
<comment type="caution">
    <text evidence="1">The sequence shown here is derived from an EMBL/GenBank/DDBJ whole genome shotgun (WGS) entry which is preliminary data.</text>
</comment>
<protein>
    <submittedName>
        <fullName evidence="1">Uncharacterized protein</fullName>
    </submittedName>
</protein>
<name>A0ABU1DFE7_9HYPH</name>
<accession>A0ABU1DFE7</accession>